<evidence type="ECO:0000313" key="4">
    <source>
        <dbReference type="EMBL" id="KAG8382540.1"/>
    </source>
</evidence>
<evidence type="ECO:0000313" key="5">
    <source>
        <dbReference type="Proteomes" id="UP000826271"/>
    </source>
</evidence>
<dbReference type="Gene3D" id="3.60.110.10">
    <property type="entry name" value="Carbon-nitrogen hydrolase"/>
    <property type="match status" value="1"/>
</dbReference>
<keyword evidence="1" id="KW-0436">Ligase</keyword>
<dbReference type="EMBL" id="WHWC01000005">
    <property type="protein sequence ID" value="KAG8382540.1"/>
    <property type="molecule type" value="Genomic_DNA"/>
</dbReference>
<dbReference type="InterPro" id="IPR036526">
    <property type="entry name" value="C-N_Hydrolase_sf"/>
</dbReference>
<feature type="domain" description="CN hydrolase" evidence="3">
    <location>
        <begin position="42"/>
        <end position="97"/>
    </location>
</feature>
<dbReference type="GO" id="GO:0003952">
    <property type="term" value="F:NAD+ synthase (glutamine-hydrolyzing) activity"/>
    <property type="evidence" value="ECO:0007669"/>
    <property type="project" value="InterPro"/>
</dbReference>
<gene>
    <name evidence="4" type="ORF">BUALT_Bualt05G0088000</name>
</gene>
<dbReference type="SUPFAM" id="SSF56317">
    <property type="entry name" value="Carbon-nitrogen hydrolase"/>
    <property type="match status" value="1"/>
</dbReference>
<comment type="caution">
    <text evidence="4">The sequence shown here is derived from an EMBL/GenBank/DDBJ whole genome shotgun (WGS) entry which is preliminary data.</text>
</comment>
<evidence type="ECO:0000259" key="3">
    <source>
        <dbReference type="Pfam" id="PF00795"/>
    </source>
</evidence>
<dbReference type="InterPro" id="IPR003010">
    <property type="entry name" value="C-N_Hydrolase"/>
</dbReference>
<dbReference type="PANTHER" id="PTHR23090:SF9">
    <property type="entry name" value="GLUTAMINE-DEPENDENT NAD(+) SYNTHETASE"/>
    <property type="match status" value="1"/>
</dbReference>
<dbReference type="InterPro" id="IPR003694">
    <property type="entry name" value="NAD_synthase"/>
</dbReference>
<dbReference type="Proteomes" id="UP000826271">
    <property type="component" value="Unassembled WGS sequence"/>
</dbReference>
<keyword evidence="5" id="KW-1185">Reference proteome</keyword>
<evidence type="ECO:0000256" key="2">
    <source>
        <dbReference type="ARBA" id="ARBA00030681"/>
    </source>
</evidence>
<name>A0AAV6XTK4_9LAMI</name>
<sequence length="120" mass="13510">MAGESSTILSLSIPLFHWSGTGLFSLPTNIPDFLKKESLNSMNQWAMDFDCNMKNIKESISKAKEAGAVIRLGPKIEITGYGCQDHFLKQDTITHVWECLKNLLVGDSQQKIPSRIIFFF</sequence>
<dbReference type="GO" id="GO:0005737">
    <property type="term" value="C:cytoplasm"/>
    <property type="evidence" value="ECO:0007669"/>
    <property type="project" value="InterPro"/>
</dbReference>
<dbReference type="GO" id="GO:0009435">
    <property type="term" value="P:NAD+ biosynthetic process"/>
    <property type="evidence" value="ECO:0007669"/>
    <property type="project" value="InterPro"/>
</dbReference>
<organism evidence="4 5">
    <name type="scientific">Buddleja alternifolia</name>
    <dbReference type="NCBI Taxonomy" id="168488"/>
    <lineage>
        <taxon>Eukaryota</taxon>
        <taxon>Viridiplantae</taxon>
        <taxon>Streptophyta</taxon>
        <taxon>Embryophyta</taxon>
        <taxon>Tracheophyta</taxon>
        <taxon>Spermatophyta</taxon>
        <taxon>Magnoliopsida</taxon>
        <taxon>eudicotyledons</taxon>
        <taxon>Gunneridae</taxon>
        <taxon>Pentapetalae</taxon>
        <taxon>asterids</taxon>
        <taxon>lamiids</taxon>
        <taxon>Lamiales</taxon>
        <taxon>Scrophulariaceae</taxon>
        <taxon>Buddlejeae</taxon>
        <taxon>Buddleja</taxon>
    </lineage>
</organism>
<reference evidence="4" key="1">
    <citation type="submission" date="2019-10" db="EMBL/GenBank/DDBJ databases">
        <authorList>
            <person name="Zhang R."/>
            <person name="Pan Y."/>
            <person name="Wang J."/>
            <person name="Ma R."/>
            <person name="Yu S."/>
        </authorList>
    </citation>
    <scope>NUCLEOTIDE SEQUENCE</scope>
    <source>
        <strain evidence="4">LA-IB0</strain>
        <tissue evidence="4">Leaf</tissue>
    </source>
</reference>
<protein>
    <recommendedName>
        <fullName evidence="2">NAD(+) synthase [glutamine-hydrolyzing]</fullName>
    </recommendedName>
</protein>
<dbReference type="PANTHER" id="PTHR23090">
    <property type="entry name" value="NH 3 /GLUTAMINE-DEPENDENT NAD + SYNTHETASE"/>
    <property type="match status" value="1"/>
</dbReference>
<evidence type="ECO:0000256" key="1">
    <source>
        <dbReference type="ARBA" id="ARBA00022598"/>
    </source>
</evidence>
<dbReference type="Pfam" id="PF00795">
    <property type="entry name" value="CN_hydrolase"/>
    <property type="match status" value="1"/>
</dbReference>
<dbReference type="GO" id="GO:0004359">
    <property type="term" value="F:glutaminase activity"/>
    <property type="evidence" value="ECO:0007669"/>
    <property type="project" value="InterPro"/>
</dbReference>
<accession>A0AAV6XTK4</accession>
<proteinExistence type="predicted"/>
<dbReference type="AlphaFoldDB" id="A0AAV6XTK4"/>